<comment type="cofactor">
    <cofactor evidence="9">
        <name>Zn(2+)</name>
        <dbReference type="ChEBI" id="CHEBI:29105"/>
    </cofactor>
    <text evidence="9">Binds 1 zinc ion per subunit.</text>
</comment>
<feature type="binding site" evidence="8">
    <location>
        <position position="341"/>
    </location>
    <ligand>
        <name>substrate</name>
    </ligand>
</feature>
<feature type="binding site" evidence="9">
    <location>
        <position position="271"/>
    </location>
    <ligand>
        <name>Zn(2+)</name>
        <dbReference type="ChEBI" id="CHEBI:29105"/>
    </ligand>
</feature>
<evidence type="ECO:0000256" key="5">
    <source>
        <dbReference type="PIRNR" id="PIRNR000099"/>
    </source>
</evidence>
<dbReference type="InterPro" id="IPR022695">
    <property type="entry name" value="Histidinol_DH_monofunct"/>
</dbReference>
<organism evidence="11 12">
    <name type="scientific">Turneriella parva (strain ATCC BAA-1111 / DSM 21527 / NCTC 11395 / H)</name>
    <name type="common">Leptospira parva</name>
    <dbReference type="NCBI Taxonomy" id="869212"/>
    <lineage>
        <taxon>Bacteria</taxon>
        <taxon>Pseudomonadati</taxon>
        <taxon>Spirochaetota</taxon>
        <taxon>Spirochaetia</taxon>
        <taxon>Leptospirales</taxon>
        <taxon>Leptospiraceae</taxon>
        <taxon>Turneriella</taxon>
    </lineage>
</organism>
<sequence length="444" mass="47713">MSALLKTDHYATLTAAEKAALFSHSALNLNDIRSNTIEPLAAEFQQNAYTALKNALQRFEGNVPEMLVLGESDMAAAAARVAKTQQETLAAFRLAAANIENFHELQRQRNFSADIAGNELGVRFVPFDRVALYVPGGKALYPSTVLMGVIPARIAGVRDITVMTPPDPQTGRVSDIVLAMAHAAGATRVLQAGGAQAIFAAAYGVSELGLEAADFIYGPGNVYVSAAKIHVAGENRCGIDSFAGPSEVIVIADDSANARYVAHDLMAQAEHDENAQAILLTTSTELGTRVSAEIERSLAARSDDEKRKQITLDAIRRNGRVIIVDSLEDAVDISNRYAPEHLEIQTERNDEILAQIRCAGSIFVGDHAPVAAGDYYTGTNHILPTAGAARYASGVSVYTFYRRITWQKVTRSGLEAGKDAISAMSRAEGLFAEHGYSVLTRFEE</sequence>
<evidence type="ECO:0000256" key="6">
    <source>
        <dbReference type="PIRSR" id="PIRSR000099-1"/>
    </source>
</evidence>
<proteinExistence type="inferred from homology"/>
<dbReference type="GO" id="GO:0005829">
    <property type="term" value="C:cytosol"/>
    <property type="evidence" value="ECO:0007669"/>
    <property type="project" value="TreeGrafter"/>
</dbReference>
<reference evidence="11 12" key="1">
    <citation type="submission" date="2012-06" db="EMBL/GenBank/DDBJ databases">
        <title>The complete chromosome of genome of Turneriella parva DSM 21527.</title>
        <authorList>
            <consortium name="US DOE Joint Genome Institute (JGI-PGF)"/>
            <person name="Lucas S."/>
            <person name="Han J."/>
            <person name="Lapidus A."/>
            <person name="Bruce D."/>
            <person name="Goodwin L."/>
            <person name="Pitluck S."/>
            <person name="Peters L."/>
            <person name="Kyrpides N."/>
            <person name="Mavromatis K."/>
            <person name="Ivanova N."/>
            <person name="Mikhailova N."/>
            <person name="Chertkov O."/>
            <person name="Detter J.C."/>
            <person name="Tapia R."/>
            <person name="Han C."/>
            <person name="Land M."/>
            <person name="Hauser L."/>
            <person name="Markowitz V."/>
            <person name="Cheng J.-F."/>
            <person name="Hugenholtz P."/>
            <person name="Woyke T."/>
            <person name="Wu D."/>
            <person name="Gronow S."/>
            <person name="Wellnitz S."/>
            <person name="Brambilla E."/>
            <person name="Klenk H.-P."/>
            <person name="Eisen J.A."/>
        </authorList>
    </citation>
    <scope>NUCLEOTIDE SEQUENCE [LARGE SCALE GENOMIC DNA]</scope>
    <source>
        <strain evidence="12">ATCC BAA-1111 / DSM 21527 / NCTC 11395 / H</strain>
    </source>
</reference>
<dbReference type="HOGENOM" id="CLU_006732_3_0_12"/>
<feature type="binding site" evidence="8">
    <location>
        <position position="268"/>
    </location>
    <ligand>
        <name>substrate</name>
    </ligand>
</feature>
<evidence type="ECO:0000256" key="9">
    <source>
        <dbReference type="PIRSR" id="PIRSR000099-4"/>
    </source>
</evidence>
<feature type="binding site" evidence="9">
    <location>
        <position position="434"/>
    </location>
    <ligand>
        <name>Zn(2+)</name>
        <dbReference type="ChEBI" id="CHEBI:29105"/>
    </ligand>
</feature>
<feature type="active site" description="Proton acceptor" evidence="6">
    <location>
        <position position="341"/>
    </location>
</feature>
<keyword evidence="3 9" id="KW-0862">Zinc</keyword>
<feature type="binding site" evidence="9">
    <location>
        <position position="268"/>
    </location>
    <ligand>
        <name>Zn(2+)</name>
        <dbReference type="ChEBI" id="CHEBI:29105"/>
    </ligand>
</feature>
<feature type="active site" description="Proton acceptor" evidence="6">
    <location>
        <position position="340"/>
    </location>
</feature>
<dbReference type="Pfam" id="PF00815">
    <property type="entry name" value="Histidinol_dh"/>
    <property type="match status" value="1"/>
</dbReference>
<name>I4BAL1_TURPD</name>
<evidence type="ECO:0000256" key="4">
    <source>
        <dbReference type="ARBA" id="ARBA00023002"/>
    </source>
</evidence>
<gene>
    <name evidence="11" type="ordered locus">Turpa_3684</name>
</gene>
<keyword evidence="7" id="KW-0520">NAD</keyword>
<comment type="similarity">
    <text evidence="1 5 10">Belongs to the histidinol dehydrogenase family.</text>
</comment>
<dbReference type="RefSeq" id="WP_014804795.1">
    <property type="nucleotide sequence ID" value="NC_018020.1"/>
</dbReference>
<dbReference type="InterPro" id="IPR012131">
    <property type="entry name" value="Hstdl_DH"/>
</dbReference>
<dbReference type="NCBIfam" id="TIGR00069">
    <property type="entry name" value="hisD"/>
    <property type="match status" value="1"/>
</dbReference>
<feature type="binding site" evidence="8">
    <location>
        <position position="246"/>
    </location>
    <ligand>
        <name>substrate</name>
    </ligand>
</feature>
<dbReference type="PANTHER" id="PTHR21256">
    <property type="entry name" value="HISTIDINOL DEHYDROGENASE HDH"/>
    <property type="match status" value="1"/>
</dbReference>
<dbReference type="InterPro" id="IPR016161">
    <property type="entry name" value="Ald_DH/histidinol_DH"/>
</dbReference>
<feature type="binding site" evidence="7">
    <location>
        <position position="196"/>
    </location>
    <ligand>
        <name>NAD(+)</name>
        <dbReference type="ChEBI" id="CHEBI:57540"/>
    </ligand>
</feature>
<dbReference type="GO" id="GO:0000105">
    <property type="term" value="P:L-histidine biosynthetic process"/>
    <property type="evidence" value="ECO:0007669"/>
    <property type="project" value="InterPro"/>
</dbReference>
<dbReference type="Gene3D" id="1.20.5.1300">
    <property type="match status" value="1"/>
</dbReference>
<dbReference type="GO" id="GO:0004399">
    <property type="term" value="F:histidinol dehydrogenase activity"/>
    <property type="evidence" value="ECO:0007669"/>
    <property type="project" value="UniProtKB-EC"/>
</dbReference>
<evidence type="ECO:0000256" key="2">
    <source>
        <dbReference type="ARBA" id="ARBA00022723"/>
    </source>
</evidence>
<dbReference type="SUPFAM" id="SSF53720">
    <property type="entry name" value="ALDH-like"/>
    <property type="match status" value="1"/>
</dbReference>
<feature type="binding site" evidence="7">
    <location>
        <position position="133"/>
    </location>
    <ligand>
        <name>NAD(+)</name>
        <dbReference type="ChEBI" id="CHEBI:57540"/>
    </ligand>
</feature>
<feature type="binding site" evidence="8">
    <location>
        <position position="271"/>
    </location>
    <ligand>
        <name>substrate</name>
    </ligand>
</feature>
<protein>
    <submittedName>
        <fullName evidence="11">Histidinol dehydrogenase</fullName>
        <ecNumber evidence="11">1.1.1.23</ecNumber>
    </submittedName>
</protein>
<feature type="binding site" evidence="8">
    <location>
        <position position="428"/>
    </location>
    <ligand>
        <name>substrate</name>
    </ligand>
</feature>
<feature type="binding site" evidence="9">
    <location>
        <position position="374"/>
    </location>
    <ligand>
        <name>Zn(2+)</name>
        <dbReference type="ChEBI" id="CHEBI:29105"/>
    </ligand>
</feature>
<evidence type="ECO:0000313" key="11">
    <source>
        <dbReference type="EMBL" id="AFM14318.1"/>
    </source>
</evidence>
<dbReference type="KEGG" id="tpx:Turpa_3684"/>
<feature type="binding site" evidence="8">
    <location>
        <position position="434"/>
    </location>
    <ligand>
        <name>substrate</name>
    </ligand>
</feature>
<keyword evidence="12" id="KW-1185">Reference proteome</keyword>
<feature type="binding site" evidence="8">
    <location>
        <position position="374"/>
    </location>
    <ligand>
        <name>substrate</name>
    </ligand>
</feature>
<accession>I4BAL1</accession>
<evidence type="ECO:0000256" key="7">
    <source>
        <dbReference type="PIRSR" id="PIRSR000099-2"/>
    </source>
</evidence>
<dbReference type="OrthoDB" id="9805269at2"/>
<dbReference type="PIRSF" id="PIRSF000099">
    <property type="entry name" value="Histidinol_dh"/>
    <property type="match status" value="1"/>
</dbReference>
<dbReference type="PRINTS" id="PR00083">
    <property type="entry name" value="HOLDHDRGNASE"/>
</dbReference>
<dbReference type="PANTHER" id="PTHR21256:SF2">
    <property type="entry name" value="HISTIDINE BIOSYNTHESIS TRIFUNCTIONAL PROTEIN"/>
    <property type="match status" value="1"/>
</dbReference>
<dbReference type="PATRIC" id="fig|869212.3.peg.3706"/>
<dbReference type="EC" id="1.1.1.23" evidence="11"/>
<evidence type="ECO:0000256" key="1">
    <source>
        <dbReference type="ARBA" id="ARBA00010178"/>
    </source>
</evidence>
<evidence type="ECO:0000256" key="10">
    <source>
        <dbReference type="RuleBase" id="RU004175"/>
    </source>
</evidence>
<feature type="binding site" evidence="7">
    <location>
        <position position="221"/>
    </location>
    <ligand>
        <name>NAD(+)</name>
        <dbReference type="ChEBI" id="CHEBI:57540"/>
    </ligand>
</feature>
<dbReference type="STRING" id="869212.Turpa_3684"/>
<evidence type="ECO:0000256" key="8">
    <source>
        <dbReference type="PIRSR" id="PIRSR000099-3"/>
    </source>
</evidence>
<keyword evidence="4 5" id="KW-0560">Oxidoreductase</keyword>
<keyword evidence="2 9" id="KW-0479">Metal-binding</keyword>
<evidence type="ECO:0000313" key="12">
    <source>
        <dbReference type="Proteomes" id="UP000006048"/>
    </source>
</evidence>
<dbReference type="FunFam" id="3.40.50.1980:FF:000001">
    <property type="entry name" value="Histidinol dehydrogenase"/>
    <property type="match status" value="1"/>
</dbReference>
<dbReference type="GO" id="GO:0051287">
    <property type="term" value="F:NAD binding"/>
    <property type="evidence" value="ECO:0007669"/>
    <property type="project" value="InterPro"/>
</dbReference>
<dbReference type="Proteomes" id="UP000006048">
    <property type="component" value="Chromosome"/>
</dbReference>
<dbReference type="Gene3D" id="3.40.50.1980">
    <property type="entry name" value="Nitrogenase molybdenum iron protein domain"/>
    <property type="match status" value="2"/>
</dbReference>
<evidence type="ECO:0000256" key="3">
    <source>
        <dbReference type="ARBA" id="ARBA00022833"/>
    </source>
</evidence>
<dbReference type="EMBL" id="CP002959">
    <property type="protein sequence ID" value="AFM14318.1"/>
    <property type="molecule type" value="Genomic_DNA"/>
</dbReference>
<dbReference type="CDD" id="cd06572">
    <property type="entry name" value="Histidinol_dh"/>
    <property type="match status" value="1"/>
</dbReference>
<dbReference type="AlphaFoldDB" id="I4BAL1"/>
<dbReference type="GO" id="GO:0046872">
    <property type="term" value="F:metal ion binding"/>
    <property type="evidence" value="ECO:0007669"/>
    <property type="project" value="UniProtKB-KW"/>
</dbReference>